<evidence type="ECO:0000256" key="2">
    <source>
        <dbReference type="ARBA" id="ARBA00004681"/>
    </source>
</evidence>
<dbReference type="InterPro" id="IPR038071">
    <property type="entry name" value="UROD/MetE-like_sf"/>
</dbReference>
<dbReference type="GO" id="GO:0003871">
    <property type="term" value="F:5-methyltetrahydropteroyltriglutamate-homocysteine S-methyltransferase activity"/>
    <property type="evidence" value="ECO:0007669"/>
    <property type="project" value="UniProtKB-UniRule"/>
</dbReference>
<dbReference type="HAMAP" id="MF_00172">
    <property type="entry name" value="Meth_synth"/>
    <property type="match status" value="1"/>
</dbReference>
<feature type="binding site" evidence="11">
    <location>
        <position position="118"/>
    </location>
    <ligand>
        <name>5-methyltetrahydropteroyltri-L-glutamate</name>
        <dbReference type="ChEBI" id="CHEBI:58207"/>
    </ligand>
</feature>
<evidence type="ECO:0000313" key="16">
    <source>
        <dbReference type="EMBL" id="OIQ52272.1"/>
    </source>
</evidence>
<dbReference type="Gene3D" id="3.20.20.210">
    <property type="match status" value="2"/>
</dbReference>
<evidence type="ECO:0000256" key="10">
    <source>
        <dbReference type="HAMAP-Rule" id="MF_00172"/>
    </source>
</evidence>
<evidence type="ECO:0000259" key="14">
    <source>
        <dbReference type="Pfam" id="PF01717"/>
    </source>
</evidence>
<feature type="binding site" evidence="12">
    <location>
        <position position="666"/>
    </location>
    <ligand>
        <name>Zn(2+)</name>
        <dbReference type="ChEBI" id="CHEBI:29105"/>
        <label>1</label>
        <note>catalytic</note>
    </ligand>
</feature>
<dbReference type="RefSeq" id="WP_071544347.1">
    <property type="nucleotide sequence ID" value="NZ_LKAQ01000001.1"/>
</dbReference>
<proteinExistence type="inferred from homology"/>
<comment type="cofactor">
    <cofactor evidence="12">
        <name>Zn(2+)</name>
        <dbReference type="ChEBI" id="CHEBI:29105"/>
    </cofactor>
    <text evidence="12">Binds 2 Zn(2+) ions per subunit.</text>
</comment>
<dbReference type="Pfam" id="PF01717">
    <property type="entry name" value="Meth_synt_2"/>
    <property type="match status" value="1"/>
</dbReference>
<feature type="binding site" evidence="12">
    <location>
        <position position="642"/>
    </location>
    <ligand>
        <name>Zn(2+)</name>
        <dbReference type="ChEBI" id="CHEBI:29105"/>
        <label>1</label>
        <note>catalytic</note>
    </ligand>
</feature>
<feature type="active site" description="Proton donor" evidence="10 13">
    <location>
        <position position="695"/>
    </location>
</feature>
<feature type="binding site" evidence="10">
    <location>
        <position position="727"/>
    </location>
    <ligand>
        <name>Zn(2+)</name>
        <dbReference type="ChEBI" id="CHEBI:29105"/>
        <note>catalytic</note>
    </ligand>
</feature>
<keyword evidence="8 10" id="KW-0862">Zinc</keyword>
<dbReference type="SUPFAM" id="SSF51726">
    <property type="entry name" value="UROD/MetE-like"/>
    <property type="match status" value="2"/>
</dbReference>
<feature type="domain" description="Cobalamin-independent methionine synthase MetE N-terminal" evidence="15">
    <location>
        <begin position="3"/>
        <end position="312"/>
    </location>
</feature>
<dbReference type="Proteomes" id="UP000181901">
    <property type="component" value="Unassembled WGS sequence"/>
</dbReference>
<comment type="pathway">
    <text evidence="2 10">Amino-acid biosynthesis; L-methionine biosynthesis via de novo pathway; L-methionine from L-homocysteine (MetE route): step 1/1.</text>
</comment>
<feature type="domain" description="Cobalamin-independent methionine synthase MetE C-terminal/archaeal" evidence="14">
    <location>
        <begin position="427"/>
        <end position="749"/>
    </location>
</feature>
<feature type="binding site" evidence="10">
    <location>
        <position position="644"/>
    </location>
    <ligand>
        <name>Zn(2+)</name>
        <dbReference type="ChEBI" id="CHEBI:29105"/>
        <note>catalytic</note>
    </ligand>
</feature>
<name>A0A1J5NBS7_9BACT</name>
<dbReference type="EC" id="2.1.1.14" evidence="10"/>
<accession>A0A1J5NBS7</accession>
<dbReference type="Pfam" id="PF08267">
    <property type="entry name" value="Meth_synt_1"/>
    <property type="match status" value="1"/>
</dbReference>
<evidence type="ECO:0000256" key="6">
    <source>
        <dbReference type="ARBA" id="ARBA00022679"/>
    </source>
</evidence>
<keyword evidence="4 10" id="KW-0489">Methyltransferase</keyword>
<evidence type="ECO:0000259" key="15">
    <source>
        <dbReference type="Pfam" id="PF08267"/>
    </source>
</evidence>
<evidence type="ECO:0000256" key="8">
    <source>
        <dbReference type="ARBA" id="ARBA00022833"/>
    </source>
</evidence>
<feature type="binding site" evidence="10">
    <location>
        <position position="606"/>
    </location>
    <ligand>
        <name>5-methyltetrahydropteroyltri-L-glutamate</name>
        <dbReference type="ChEBI" id="CHEBI:58207"/>
    </ligand>
</feature>
<dbReference type="FunFam" id="3.20.20.210:FF:000002">
    <property type="entry name" value="5-methyltetrahydropteroyltriglutamate--homocysteine methyltransferase"/>
    <property type="match status" value="1"/>
</dbReference>
<keyword evidence="9 10" id="KW-0486">Methionine biosynthesis</keyword>
<evidence type="ECO:0000256" key="3">
    <source>
        <dbReference type="ARBA" id="ARBA00009553"/>
    </source>
</evidence>
<dbReference type="CDD" id="cd03311">
    <property type="entry name" value="CIMS_C_terminal_like"/>
    <property type="match status" value="1"/>
</dbReference>
<evidence type="ECO:0000256" key="13">
    <source>
        <dbReference type="PIRSR" id="PIRSR000382-3"/>
    </source>
</evidence>
<evidence type="ECO:0000256" key="5">
    <source>
        <dbReference type="ARBA" id="ARBA00022605"/>
    </source>
</evidence>
<evidence type="ECO:0000256" key="4">
    <source>
        <dbReference type="ARBA" id="ARBA00022603"/>
    </source>
</evidence>
<gene>
    <name evidence="10 16" type="primary">metE</name>
    <name evidence="16" type="ORF">BerOc1_00746</name>
</gene>
<dbReference type="InterPro" id="IPR013215">
    <property type="entry name" value="Cbl-indep_Met_Synth_N"/>
</dbReference>
<evidence type="ECO:0000256" key="1">
    <source>
        <dbReference type="ARBA" id="ARBA00002777"/>
    </source>
</evidence>
<organism evidence="16 17">
    <name type="scientific">Pseudodesulfovibrio hydrargyri</name>
    <dbReference type="NCBI Taxonomy" id="2125990"/>
    <lineage>
        <taxon>Bacteria</taxon>
        <taxon>Pseudomonadati</taxon>
        <taxon>Thermodesulfobacteriota</taxon>
        <taxon>Desulfovibrionia</taxon>
        <taxon>Desulfovibrionales</taxon>
        <taxon>Desulfovibrionaceae</taxon>
    </lineage>
</organism>
<evidence type="ECO:0000256" key="7">
    <source>
        <dbReference type="ARBA" id="ARBA00022723"/>
    </source>
</evidence>
<evidence type="ECO:0000256" key="12">
    <source>
        <dbReference type="PIRSR" id="PIRSR000382-2"/>
    </source>
</evidence>
<feature type="binding site" evidence="10">
    <location>
        <position position="666"/>
    </location>
    <ligand>
        <name>Zn(2+)</name>
        <dbReference type="ChEBI" id="CHEBI:29105"/>
        <note>catalytic</note>
    </ligand>
</feature>
<feature type="binding site" evidence="10">
    <location>
        <position position="485"/>
    </location>
    <ligand>
        <name>L-homocysteine</name>
        <dbReference type="ChEBI" id="CHEBI:58199"/>
    </ligand>
</feature>
<dbReference type="GO" id="GO:0009086">
    <property type="term" value="P:methionine biosynthetic process"/>
    <property type="evidence" value="ECO:0007669"/>
    <property type="project" value="UniProtKB-UniRule"/>
</dbReference>
<dbReference type="CDD" id="cd03312">
    <property type="entry name" value="CIMS_N_terminal_like"/>
    <property type="match status" value="1"/>
</dbReference>
<dbReference type="NCBIfam" id="NF003556">
    <property type="entry name" value="PRK05222.1"/>
    <property type="match status" value="1"/>
</dbReference>
<feature type="binding site" evidence="10 11">
    <location>
        <begin position="432"/>
        <end position="434"/>
    </location>
    <ligand>
        <name>L-methionine</name>
        <dbReference type="ChEBI" id="CHEBI:57844"/>
    </ligand>
</feature>
<comment type="function">
    <text evidence="1 10">Catalyzes the transfer of a methyl group from 5-methyltetrahydrofolate to homocysteine resulting in methionine formation.</text>
</comment>
<reference evidence="16 17" key="1">
    <citation type="submission" date="2015-09" db="EMBL/GenBank/DDBJ databases">
        <title>Genome of Desulfovibrio dechloracetivorans BerOc1, a mercury methylating strain isolated from highly hydrocarbons and metals contaminated coastal sediments.</title>
        <authorList>
            <person name="Goni Urriza M."/>
            <person name="Gassie C."/>
            <person name="Bouchez O."/>
            <person name="Klopp C."/>
            <person name="Ranchou-Peyruse A."/>
            <person name="Remy G."/>
        </authorList>
    </citation>
    <scope>NUCLEOTIDE SEQUENCE [LARGE SCALE GENOMIC DNA]</scope>
    <source>
        <strain evidence="16 17">BerOc1</strain>
    </source>
</reference>
<evidence type="ECO:0000256" key="9">
    <source>
        <dbReference type="ARBA" id="ARBA00023167"/>
    </source>
</evidence>
<dbReference type="InterPro" id="IPR002629">
    <property type="entry name" value="Met_Synth_C/arc"/>
</dbReference>
<evidence type="ECO:0000256" key="11">
    <source>
        <dbReference type="PIRSR" id="PIRSR000382-1"/>
    </source>
</evidence>
<feature type="binding site" evidence="12">
    <location>
        <position position="644"/>
    </location>
    <ligand>
        <name>Zn(2+)</name>
        <dbReference type="ChEBI" id="CHEBI:29105"/>
        <label>1</label>
        <note>catalytic</note>
    </ligand>
</feature>
<feature type="binding site" evidence="10">
    <location>
        <position position="113"/>
    </location>
    <ligand>
        <name>5-methyltetrahydropteroyltri-L-glutamate</name>
        <dbReference type="ChEBI" id="CHEBI:58207"/>
    </ligand>
</feature>
<keyword evidence="5 10" id="KW-0028">Amino-acid biosynthesis</keyword>
<feature type="binding site" evidence="10 11">
    <location>
        <begin position="432"/>
        <end position="434"/>
    </location>
    <ligand>
        <name>L-homocysteine</name>
        <dbReference type="ChEBI" id="CHEBI:58199"/>
    </ligand>
</feature>
<dbReference type="PIRSF" id="PIRSF000382">
    <property type="entry name" value="MeTrfase_B12_ind"/>
    <property type="match status" value="1"/>
</dbReference>
<comment type="caution">
    <text evidence="16">The sequence shown here is derived from an EMBL/GenBank/DDBJ whole genome shotgun (WGS) entry which is preliminary data.</text>
</comment>
<dbReference type="NCBIfam" id="TIGR01371">
    <property type="entry name" value="met_syn_B12ind"/>
    <property type="match status" value="1"/>
</dbReference>
<feature type="binding site" evidence="10 11">
    <location>
        <position position="485"/>
    </location>
    <ligand>
        <name>L-methionine</name>
        <dbReference type="ChEBI" id="CHEBI:57844"/>
    </ligand>
</feature>
<feature type="binding site" evidence="10 11">
    <location>
        <position position="600"/>
    </location>
    <ligand>
        <name>L-methionine</name>
        <dbReference type="ChEBI" id="CHEBI:57844"/>
    </ligand>
</feature>
<keyword evidence="7 10" id="KW-0479">Metal-binding</keyword>
<feature type="binding site" evidence="10 11">
    <location>
        <position position="600"/>
    </location>
    <ligand>
        <name>L-homocysteine</name>
        <dbReference type="ChEBI" id="CHEBI:58199"/>
    </ligand>
</feature>
<comment type="catalytic activity">
    <reaction evidence="10">
        <text>5-methyltetrahydropteroyltri-L-glutamate + L-homocysteine = tetrahydropteroyltri-L-glutamate + L-methionine</text>
        <dbReference type="Rhea" id="RHEA:21196"/>
        <dbReference type="ChEBI" id="CHEBI:57844"/>
        <dbReference type="ChEBI" id="CHEBI:58140"/>
        <dbReference type="ChEBI" id="CHEBI:58199"/>
        <dbReference type="ChEBI" id="CHEBI:58207"/>
        <dbReference type="EC" id="2.1.1.14"/>
    </reaction>
</comment>
<dbReference type="AlphaFoldDB" id="A0A1J5NBS7"/>
<feature type="binding site" evidence="10 11">
    <location>
        <begin position="516"/>
        <end position="517"/>
    </location>
    <ligand>
        <name>5-methyltetrahydropteroyltri-L-glutamate</name>
        <dbReference type="ChEBI" id="CHEBI:58207"/>
    </ligand>
</feature>
<keyword evidence="10" id="KW-0677">Repeat</keyword>
<dbReference type="GO" id="GO:0008270">
    <property type="term" value="F:zinc ion binding"/>
    <property type="evidence" value="ECO:0007669"/>
    <property type="project" value="InterPro"/>
</dbReference>
<feature type="binding site" evidence="10">
    <location>
        <begin position="15"/>
        <end position="18"/>
    </location>
    <ligand>
        <name>5-methyltetrahydropteroyltri-L-glutamate</name>
        <dbReference type="ChEBI" id="CHEBI:58207"/>
    </ligand>
</feature>
<keyword evidence="17" id="KW-1185">Reference proteome</keyword>
<comment type="similarity">
    <text evidence="3 10">Belongs to the vitamin-B12 independent methionine synthase family.</text>
</comment>
<dbReference type="GO" id="GO:0032259">
    <property type="term" value="P:methylation"/>
    <property type="evidence" value="ECO:0007669"/>
    <property type="project" value="UniProtKB-KW"/>
</dbReference>
<comment type="cofactor">
    <cofactor evidence="10">
        <name>Zn(2+)</name>
        <dbReference type="ChEBI" id="CHEBI:29105"/>
    </cofactor>
    <text evidence="10">Binds 1 zinc ion per subunit.</text>
</comment>
<feature type="binding site" evidence="10 11">
    <location>
        <position position="562"/>
    </location>
    <ligand>
        <name>5-methyltetrahydropteroyltri-L-glutamate</name>
        <dbReference type="ChEBI" id="CHEBI:58207"/>
    </ligand>
</feature>
<evidence type="ECO:0000313" key="17">
    <source>
        <dbReference type="Proteomes" id="UP000181901"/>
    </source>
</evidence>
<dbReference type="InterPro" id="IPR006276">
    <property type="entry name" value="Cobalamin-indep_Met_synthase"/>
</dbReference>
<feature type="binding site" evidence="12">
    <location>
        <position position="727"/>
    </location>
    <ligand>
        <name>Zn(2+)</name>
        <dbReference type="ChEBI" id="CHEBI:29105"/>
        <label>1</label>
        <note>catalytic</note>
    </ligand>
</feature>
<dbReference type="PANTHER" id="PTHR30519">
    <property type="entry name" value="5-METHYLTETRAHYDROPTEROYLTRIGLUTAMATE--HOMOCYSTEINE METHYLTRANSFERASE"/>
    <property type="match status" value="1"/>
</dbReference>
<dbReference type="UniPathway" id="UPA00051">
    <property type="reaction ID" value="UER00082"/>
</dbReference>
<protein>
    <recommendedName>
        <fullName evidence="10">5-methyltetrahydropteroyltriglutamate--homocysteine methyltransferase</fullName>
        <ecNumber evidence="10">2.1.1.14</ecNumber>
    </recommendedName>
    <alternativeName>
        <fullName evidence="10">Cobalamin-independent methionine synthase</fullName>
    </alternativeName>
    <alternativeName>
        <fullName evidence="10">Methionine synthase, vitamin-B12 independent isozyme</fullName>
    </alternativeName>
</protein>
<feature type="binding site" evidence="10">
    <location>
        <position position="642"/>
    </location>
    <ligand>
        <name>Zn(2+)</name>
        <dbReference type="ChEBI" id="CHEBI:29105"/>
        <note>catalytic</note>
    </ligand>
</feature>
<dbReference type="OrthoDB" id="244285at2"/>
<sequence>MHAHVLGFPRMGIDRELKWALEKYWRGEIPEADLAATADELQKRHWAVQAGAGLDLVPVGDFSLYDHVLDTAAMLGAVPPRFGRGGGEVDLETYFHMARGDAEHGIPAMEMTKWFDTNYHYIVPELAPDTTFAKTGSRLLEAVESARSLGLSPKPVLVGPLTFLLLAKEVDGCDRWAHLDSLVDAYCAVIRELDGLCAWIQLDEPILCTDLSDKAKAAFAAAYARIREAAISSRLLLATYFGAPGDNLDTALALPVDGLHADLVRAPGQLTEILGKLPPNMTLSMGLVDGRNIWKTELETALRKVNTARQQVKTDRLMIGSSCSLLHCPVDAAGETGLDPEIKRWMAFAAQKCAEIAALKQAAVGKGAPGLFQENKDALLARAAHRDVADKAVRERVLAITPGMYDRTSPLAVRAEAQHERLKLPLFPTTTIGSYPQTAEIRRTRLRFRKGEITETEYVAAMRAEIAEVVAHQEELGLDVLVHGEPERNDMVEYFGQQLKGFCFTQNGWVQSYGSRCVKPPVIYGDVSRPAPMTVDWAVYAQSLTGKPMKGMLTGPVTILCWSFVRNDMPRDEVCRQIALAMRDEVLDLETAGIKAIQIDEAALREGMPIRRAEQADYLRWAVDCFRLAAGGVRDETQIHSHMCYSEFNAILSSIARMDADVISIEASRSKMELLDDFDADEYPADIGPGVYDIHSPRVPSEDEIHSLLRKALAVIPARRLWVNPDCGLKTRAWPETLASLDNMVKATRRLREEQR</sequence>
<dbReference type="EMBL" id="LKAQ01000001">
    <property type="protein sequence ID" value="OIQ52272.1"/>
    <property type="molecule type" value="Genomic_DNA"/>
</dbReference>
<feature type="binding site" evidence="11">
    <location>
        <position position="18"/>
    </location>
    <ligand>
        <name>5-methyltetrahydropteroyltri-L-glutamate</name>
        <dbReference type="ChEBI" id="CHEBI:58207"/>
    </ligand>
</feature>
<keyword evidence="6 10" id="KW-0808">Transferase</keyword>